<feature type="region of interest" description="Disordered" evidence="1">
    <location>
        <begin position="145"/>
        <end position="165"/>
    </location>
</feature>
<protein>
    <submittedName>
        <fullName evidence="3">3866_t:CDS:1</fullName>
    </submittedName>
</protein>
<dbReference type="Proteomes" id="UP000789706">
    <property type="component" value="Unassembled WGS sequence"/>
</dbReference>
<dbReference type="Pfam" id="PF00505">
    <property type="entry name" value="HMG_box"/>
    <property type="match status" value="1"/>
</dbReference>
<proteinExistence type="predicted"/>
<dbReference type="SUPFAM" id="SSF47095">
    <property type="entry name" value="HMG-box"/>
    <property type="match status" value="1"/>
</dbReference>
<evidence type="ECO:0000313" key="4">
    <source>
        <dbReference type="Proteomes" id="UP000789706"/>
    </source>
</evidence>
<evidence type="ECO:0000256" key="1">
    <source>
        <dbReference type="SAM" id="MobiDB-lite"/>
    </source>
</evidence>
<reference evidence="3" key="1">
    <citation type="submission" date="2021-06" db="EMBL/GenBank/DDBJ databases">
        <authorList>
            <person name="Kallberg Y."/>
            <person name="Tangrot J."/>
            <person name="Rosling A."/>
        </authorList>
    </citation>
    <scope>NUCLEOTIDE SEQUENCE</scope>
    <source>
        <strain evidence="3">AZ414A</strain>
    </source>
</reference>
<comment type="caution">
    <text evidence="3">The sequence shown here is derived from an EMBL/GenBank/DDBJ whole genome shotgun (WGS) entry which is preliminary data.</text>
</comment>
<feature type="domain" description="HMG box" evidence="2">
    <location>
        <begin position="72"/>
        <end position="125"/>
    </location>
</feature>
<dbReference type="EMBL" id="CAJVPK010000165">
    <property type="protein sequence ID" value="CAG8464463.1"/>
    <property type="molecule type" value="Genomic_DNA"/>
</dbReference>
<dbReference type="InterPro" id="IPR009071">
    <property type="entry name" value="HMG_box_dom"/>
</dbReference>
<dbReference type="OrthoDB" id="6247875at2759"/>
<dbReference type="AlphaFoldDB" id="A0A9N8VS56"/>
<evidence type="ECO:0000313" key="3">
    <source>
        <dbReference type="EMBL" id="CAG8464463.1"/>
    </source>
</evidence>
<name>A0A9N8VS56_9GLOM</name>
<evidence type="ECO:0000259" key="2">
    <source>
        <dbReference type="Pfam" id="PF00505"/>
    </source>
</evidence>
<accession>A0A9N8VS56</accession>
<keyword evidence="4" id="KW-1185">Reference proteome</keyword>
<dbReference type="InterPro" id="IPR036910">
    <property type="entry name" value="HMG_box_dom_sf"/>
</dbReference>
<sequence length="289" mass="33324">MYNSQLNINSNTQHFQHLHKFHLTNKPTKPHTISTTTSPLPTDLLSINLPFPPVLSASEIAHKRIRSKICQKSPNAFFVYRKAFVDHLSKLSHKLKMTDVSRLVSHHWKCEKSEIKLVYENIAKEVEIELNNIRNKNLVYEDIHEKSRRKRNKQNGKNDRKSRTDNTFINFDAGANLVTTLDFSINNSFSQSDSDQSKFSSSPSSKFPEINKEFSNNIQFCDNNIYEFNEVYPDSDHNQIEYNYYCLYDDNILYYPQLGTCLDNPASSSSSGSSPIISDISENPLLFVN</sequence>
<gene>
    <name evidence="3" type="ORF">DEBURN_LOCUS2847</name>
</gene>
<organism evidence="3 4">
    <name type="scientific">Diversispora eburnea</name>
    <dbReference type="NCBI Taxonomy" id="1213867"/>
    <lineage>
        <taxon>Eukaryota</taxon>
        <taxon>Fungi</taxon>
        <taxon>Fungi incertae sedis</taxon>
        <taxon>Mucoromycota</taxon>
        <taxon>Glomeromycotina</taxon>
        <taxon>Glomeromycetes</taxon>
        <taxon>Diversisporales</taxon>
        <taxon>Diversisporaceae</taxon>
        <taxon>Diversispora</taxon>
    </lineage>
</organism>
<dbReference type="Gene3D" id="1.10.30.10">
    <property type="entry name" value="High mobility group box domain"/>
    <property type="match status" value="1"/>
</dbReference>